<gene>
    <name evidence="2" type="ORF">E5988_00455</name>
</gene>
<dbReference type="Proteomes" id="UP000308038">
    <property type="component" value="Unassembled WGS sequence"/>
</dbReference>
<dbReference type="Pfam" id="PF01272">
    <property type="entry name" value="GreA_GreB"/>
    <property type="match status" value="1"/>
</dbReference>
<dbReference type="Gene3D" id="3.10.50.30">
    <property type="entry name" value="Transcription elongation factor, GreA/GreB, C-terminal domain"/>
    <property type="match status" value="1"/>
</dbReference>
<dbReference type="RefSeq" id="WP_136450393.1">
    <property type="nucleotide sequence ID" value="NZ_SSTI01000001.1"/>
</dbReference>
<dbReference type="InterPro" id="IPR036953">
    <property type="entry name" value="GreA/GreB_C_sf"/>
</dbReference>
<dbReference type="GO" id="GO:0016301">
    <property type="term" value="F:kinase activity"/>
    <property type="evidence" value="ECO:0007669"/>
    <property type="project" value="UniProtKB-KW"/>
</dbReference>
<evidence type="ECO:0000313" key="2">
    <source>
        <dbReference type="EMBL" id="THG41980.1"/>
    </source>
</evidence>
<keyword evidence="3" id="KW-1185">Reference proteome</keyword>
<feature type="domain" description="Transcription elongation factor GreA/GreB C-terminal" evidence="1">
    <location>
        <begin position="58"/>
        <end position="133"/>
    </location>
</feature>
<reference evidence="2 3" key="1">
    <citation type="submission" date="2019-04" db="EMBL/GenBank/DDBJ databases">
        <title>Microbes associate with the intestines of laboratory mice.</title>
        <authorList>
            <person name="Navarre W."/>
            <person name="Wong E."/>
            <person name="Huang K.C."/>
            <person name="Tropini C."/>
            <person name="Ng K."/>
            <person name="Yu B."/>
        </authorList>
    </citation>
    <scope>NUCLEOTIDE SEQUENCE [LARGE SCALE GENOMIC DNA]</scope>
    <source>
        <strain evidence="2 3">NM83_B4-11</strain>
    </source>
</reference>
<dbReference type="InterPro" id="IPR023459">
    <property type="entry name" value="Tscrpt_elong_fac_GreA/B_fam"/>
</dbReference>
<dbReference type="InterPro" id="IPR001437">
    <property type="entry name" value="Tscrpt_elong_fac_GreA/B_C"/>
</dbReference>
<dbReference type="EMBL" id="SSTI01000001">
    <property type="protein sequence ID" value="THG41980.1"/>
    <property type="molecule type" value="Genomic_DNA"/>
</dbReference>
<dbReference type="SUPFAM" id="SSF54534">
    <property type="entry name" value="FKBP-like"/>
    <property type="match status" value="1"/>
</dbReference>
<dbReference type="NCBIfam" id="NF004396">
    <property type="entry name" value="PRK05753.1"/>
    <property type="match status" value="1"/>
</dbReference>
<dbReference type="PANTHER" id="PTHR30437:SF5">
    <property type="entry name" value="REGULATOR OF NUCLEOSIDE DIPHOSPHATE KINASE"/>
    <property type="match status" value="1"/>
</dbReference>
<proteinExistence type="predicted"/>
<protein>
    <submittedName>
        <fullName evidence="2">Nucleoside diphosphate kinase regulator</fullName>
    </submittedName>
</protein>
<sequence>MNHQPSLAVESPPIYLVAAECDALFDLALSAERRHPHSAAMLLAELNRATVCDAPDLPDQTVVMNSRIEFVDEKSGARRMVELVYPGDADIAQGRVSILTLIGAGLIGMRAGHSISWPDRDGRERLLRIVSVTPISGT</sequence>
<organism evidence="2 3">
    <name type="scientific">Sphingomonas olei</name>
    <dbReference type="NCBI Taxonomy" id="1886787"/>
    <lineage>
        <taxon>Bacteria</taxon>
        <taxon>Pseudomonadati</taxon>
        <taxon>Pseudomonadota</taxon>
        <taxon>Alphaproteobacteria</taxon>
        <taxon>Sphingomonadales</taxon>
        <taxon>Sphingomonadaceae</taxon>
        <taxon>Sphingomonas</taxon>
    </lineage>
</organism>
<keyword evidence="2" id="KW-0418">Kinase</keyword>
<comment type="caution">
    <text evidence="2">The sequence shown here is derived from an EMBL/GenBank/DDBJ whole genome shotgun (WGS) entry which is preliminary data.</text>
</comment>
<name>A0ABY2QLY8_9SPHN</name>
<dbReference type="PANTHER" id="PTHR30437">
    <property type="entry name" value="TRANSCRIPTION ELONGATION FACTOR GREA"/>
    <property type="match status" value="1"/>
</dbReference>
<keyword evidence="2" id="KW-0808">Transferase</keyword>
<evidence type="ECO:0000313" key="3">
    <source>
        <dbReference type="Proteomes" id="UP000308038"/>
    </source>
</evidence>
<accession>A0ABY2QLY8</accession>
<evidence type="ECO:0000259" key="1">
    <source>
        <dbReference type="Pfam" id="PF01272"/>
    </source>
</evidence>